<evidence type="ECO:0000313" key="2">
    <source>
        <dbReference type="Proteomes" id="UP000010475"/>
    </source>
</evidence>
<organism evidence="1 2">
    <name type="scientific">Cylindrospermum stagnale PCC 7417</name>
    <dbReference type="NCBI Taxonomy" id="56107"/>
    <lineage>
        <taxon>Bacteria</taxon>
        <taxon>Bacillati</taxon>
        <taxon>Cyanobacteriota</taxon>
        <taxon>Cyanophyceae</taxon>
        <taxon>Nostocales</taxon>
        <taxon>Nostocaceae</taxon>
        <taxon>Cylindrospermum</taxon>
    </lineage>
</organism>
<proteinExistence type="predicted"/>
<dbReference type="AlphaFoldDB" id="K9WY78"/>
<dbReference type="Proteomes" id="UP000010475">
    <property type="component" value="Chromosome"/>
</dbReference>
<keyword evidence="2" id="KW-1185">Reference proteome</keyword>
<dbReference type="PATRIC" id="fig|56107.3.peg.3263"/>
<reference evidence="1 2" key="1">
    <citation type="submission" date="2012-06" db="EMBL/GenBank/DDBJ databases">
        <title>Finished chromosome of genome of Cylindrospermum stagnale PCC 7417.</title>
        <authorList>
            <consortium name="US DOE Joint Genome Institute"/>
            <person name="Gugger M."/>
            <person name="Coursin T."/>
            <person name="Rippka R."/>
            <person name="Tandeau De Marsac N."/>
            <person name="Huntemann M."/>
            <person name="Wei C.-L."/>
            <person name="Han J."/>
            <person name="Detter J.C."/>
            <person name="Han C."/>
            <person name="Tapia R."/>
            <person name="Chen A."/>
            <person name="Kyrpides N."/>
            <person name="Mavromatis K."/>
            <person name="Markowitz V."/>
            <person name="Szeto E."/>
            <person name="Ivanova N."/>
            <person name="Pagani I."/>
            <person name="Pati A."/>
            <person name="Goodwin L."/>
            <person name="Nordberg H.P."/>
            <person name="Cantor M.N."/>
            <person name="Hua S.X."/>
            <person name="Woyke T."/>
            <person name="Kerfeld C.A."/>
        </authorList>
    </citation>
    <scope>NUCLEOTIDE SEQUENCE [LARGE SCALE GENOMIC DNA]</scope>
    <source>
        <strain evidence="1 2">PCC 7417</strain>
    </source>
</reference>
<dbReference type="RefSeq" id="WP_015208396.1">
    <property type="nucleotide sequence ID" value="NC_019757.1"/>
</dbReference>
<dbReference type="OrthoDB" id="516421at2"/>
<sequence length="81" mass="9405">MSLSQVNAFYEVLISNEAIYEQYFNKCCRRGILASWHWDKTKIVNFAATLGYSFNEHELDQLWFESEPSLSDNSLNLSAYG</sequence>
<gene>
    <name evidence="1" type="ORF">Cylst_2972</name>
</gene>
<name>K9WY78_9NOST</name>
<protein>
    <recommendedName>
        <fullName evidence="3">Nif11 domain-containing protein</fullName>
    </recommendedName>
</protein>
<accession>K9WY78</accession>
<evidence type="ECO:0008006" key="3">
    <source>
        <dbReference type="Google" id="ProtNLM"/>
    </source>
</evidence>
<dbReference type="KEGG" id="csg:Cylst_2972"/>
<dbReference type="EMBL" id="CP003642">
    <property type="protein sequence ID" value="AFZ25143.1"/>
    <property type="molecule type" value="Genomic_DNA"/>
</dbReference>
<dbReference type="eggNOG" id="ENOG503464P">
    <property type="taxonomic scope" value="Bacteria"/>
</dbReference>
<dbReference type="HOGENOM" id="CLU_2620978_0_0_3"/>
<evidence type="ECO:0000313" key="1">
    <source>
        <dbReference type="EMBL" id="AFZ25143.1"/>
    </source>
</evidence>